<dbReference type="Gene3D" id="3.10.110.10">
    <property type="entry name" value="Ubiquitin Conjugating Enzyme"/>
    <property type="match status" value="1"/>
</dbReference>
<protein>
    <recommendedName>
        <fullName evidence="8">RWD domain-containing protein</fullName>
    </recommendedName>
</protein>
<organism evidence="9 10">
    <name type="scientific">Hebeloma cylindrosporum</name>
    <dbReference type="NCBI Taxonomy" id="76867"/>
    <lineage>
        <taxon>Eukaryota</taxon>
        <taxon>Fungi</taxon>
        <taxon>Dikarya</taxon>
        <taxon>Basidiomycota</taxon>
        <taxon>Agaricomycotina</taxon>
        <taxon>Agaricomycetes</taxon>
        <taxon>Agaricomycetidae</taxon>
        <taxon>Agaricales</taxon>
        <taxon>Agaricineae</taxon>
        <taxon>Hymenogastraceae</taxon>
        <taxon>Hebeloma</taxon>
    </lineage>
</organism>
<dbReference type="AlphaFoldDB" id="A0A0C3CRM4"/>
<keyword evidence="3" id="KW-0963">Cytoplasm</keyword>
<evidence type="ECO:0000256" key="4">
    <source>
        <dbReference type="ARBA" id="ARBA00022491"/>
    </source>
</evidence>
<dbReference type="InterPro" id="IPR001498">
    <property type="entry name" value="Impact_N"/>
</dbReference>
<dbReference type="SUPFAM" id="SSF54211">
    <property type="entry name" value="Ribosomal protein S5 domain 2-like"/>
    <property type="match status" value="1"/>
</dbReference>
<sequence length="355" mass="39239">MPRSSSPSSSDGKTDYALELQNFLAELSQNADRESVASEIEVLQSIYGDDAIRLWHPSVSNGKKSPIKNDGTIRYEVVLNFPSPHEDITLKILVSLPETYPKSSPPQLQLLSRYIGSYGAESGLFGSILRTYISVSGVEWSEDTVCVFDGLQNVLDRCVAWYEEKISAEKVGDLVRDDEKELASSSSGTRHVSPDRHEESIPAVEQASVLSDLPVGVRLYVAEPITDRKSAFVGRACRIHHPSEVPLVLAHLMSDRRIARAAHPIINAWRCQLDTVLHQDNDDDGETAAGGRLAHLLQILEVNNVLVVVTRYFGGIHLGPDRFKHINQAARNALDLGGFLDSAETRRNTGRLKKH</sequence>
<dbReference type="InterPro" id="IPR016135">
    <property type="entry name" value="UBQ-conjugating_enzyme/RWD"/>
</dbReference>
<dbReference type="GO" id="GO:0140469">
    <property type="term" value="P:GCN2-mediated signaling"/>
    <property type="evidence" value="ECO:0007669"/>
    <property type="project" value="TreeGrafter"/>
</dbReference>
<accession>A0A0C3CRM4</accession>
<evidence type="ECO:0000256" key="5">
    <source>
        <dbReference type="ARBA" id="ARBA00022845"/>
    </source>
</evidence>
<keyword evidence="6" id="KW-0346">Stress response</keyword>
<evidence type="ECO:0000256" key="6">
    <source>
        <dbReference type="ARBA" id="ARBA00023016"/>
    </source>
</evidence>
<dbReference type="EMBL" id="KN831771">
    <property type="protein sequence ID" value="KIM46561.1"/>
    <property type="molecule type" value="Genomic_DNA"/>
</dbReference>
<dbReference type="CDD" id="cd11605">
    <property type="entry name" value="RWD_DRWD_ELF-like"/>
    <property type="match status" value="1"/>
</dbReference>
<reference evidence="9 10" key="1">
    <citation type="submission" date="2014-04" db="EMBL/GenBank/DDBJ databases">
        <authorList>
            <consortium name="DOE Joint Genome Institute"/>
            <person name="Kuo A."/>
            <person name="Gay G."/>
            <person name="Dore J."/>
            <person name="Kohler A."/>
            <person name="Nagy L.G."/>
            <person name="Floudas D."/>
            <person name="Copeland A."/>
            <person name="Barry K.W."/>
            <person name="Cichocki N."/>
            <person name="Veneault-Fourrey C."/>
            <person name="LaButti K."/>
            <person name="Lindquist E.A."/>
            <person name="Lipzen A."/>
            <person name="Lundell T."/>
            <person name="Morin E."/>
            <person name="Murat C."/>
            <person name="Sun H."/>
            <person name="Tunlid A."/>
            <person name="Henrissat B."/>
            <person name="Grigoriev I.V."/>
            <person name="Hibbett D.S."/>
            <person name="Martin F."/>
            <person name="Nordberg H.P."/>
            <person name="Cantor M.N."/>
            <person name="Hua S.X."/>
        </authorList>
    </citation>
    <scope>NUCLEOTIDE SEQUENCE [LARGE SCALE GENOMIC DNA]</scope>
    <source>
        <strain evidence="10">h7</strain>
    </source>
</reference>
<dbReference type="Pfam" id="PF01205">
    <property type="entry name" value="Impact_N"/>
    <property type="match status" value="1"/>
</dbReference>
<keyword evidence="5" id="KW-0810">Translation regulation</keyword>
<evidence type="ECO:0000256" key="2">
    <source>
        <dbReference type="ARBA" id="ARBA00007665"/>
    </source>
</evidence>
<dbReference type="InterPro" id="IPR036956">
    <property type="entry name" value="Impact_N_sf"/>
</dbReference>
<keyword evidence="10" id="KW-1185">Reference proteome</keyword>
<dbReference type="Pfam" id="PF05773">
    <property type="entry name" value="RWD"/>
    <property type="match status" value="1"/>
</dbReference>
<dbReference type="PROSITE" id="PS50908">
    <property type="entry name" value="RWD"/>
    <property type="match status" value="1"/>
</dbReference>
<dbReference type="PANTHER" id="PTHR16301">
    <property type="entry name" value="IMPACT-RELATED"/>
    <property type="match status" value="1"/>
</dbReference>
<evidence type="ECO:0000259" key="8">
    <source>
        <dbReference type="PROSITE" id="PS50908"/>
    </source>
</evidence>
<dbReference type="GO" id="GO:0005737">
    <property type="term" value="C:cytoplasm"/>
    <property type="evidence" value="ECO:0007669"/>
    <property type="project" value="UniProtKB-SubCell"/>
</dbReference>
<dbReference type="InterPro" id="IPR006575">
    <property type="entry name" value="RWD_dom"/>
</dbReference>
<dbReference type="InterPro" id="IPR020568">
    <property type="entry name" value="Ribosomal_Su5_D2-typ_SF"/>
</dbReference>
<evidence type="ECO:0000256" key="3">
    <source>
        <dbReference type="ARBA" id="ARBA00022490"/>
    </source>
</evidence>
<keyword evidence="4" id="KW-0678">Repressor</keyword>
<dbReference type="HOGENOM" id="CLU_045276_0_0_1"/>
<dbReference type="STRING" id="686832.A0A0C3CRM4"/>
<comment type="subcellular location">
    <subcellularLocation>
        <location evidence="1">Cytoplasm</location>
    </subcellularLocation>
</comment>
<evidence type="ECO:0000313" key="9">
    <source>
        <dbReference type="EMBL" id="KIM46561.1"/>
    </source>
</evidence>
<feature type="region of interest" description="Disordered" evidence="7">
    <location>
        <begin position="177"/>
        <end position="200"/>
    </location>
</feature>
<comment type="similarity">
    <text evidence="2">Belongs to the IMPACT family.</text>
</comment>
<dbReference type="GO" id="GO:0006446">
    <property type="term" value="P:regulation of translational initiation"/>
    <property type="evidence" value="ECO:0007669"/>
    <property type="project" value="TreeGrafter"/>
</dbReference>
<dbReference type="Gene3D" id="3.30.230.30">
    <property type="entry name" value="Impact, N-terminal domain"/>
    <property type="match status" value="1"/>
</dbReference>
<dbReference type="InterPro" id="IPR023582">
    <property type="entry name" value="Impact"/>
</dbReference>
<feature type="domain" description="RWD" evidence="8">
    <location>
        <begin position="38"/>
        <end position="161"/>
    </location>
</feature>
<evidence type="ECO:0000256" key="1">
    <source>
        <dbReference type="ARBA" id="ARBA00004496"/>
    </source>
</evidence>
<reference evidence="10" key="2">
    <citation type="submission" date="2015-01" db="EMBL/GenBank/DDBJ databases">
        <title>Evolutionary Origins and Diversification of the Mycorrhizal Mutualists.</title>
        <authorList>
            <consortium name="DOE Joint Genome Institute"/>
            <consortium name="Mycorrhizal Genomics Consortium"/>
            <person name="Kohler A."/>
            <person name="Kuo A."/>
            <person name="Nagy L.G."/>
            <person name="Floudas D."/>
            <person name="Copeland A."/>
            <person name="Barry K.W."/>
            <person name="Cichocki N."/>
            <person name="Veneault-Fourrey C."/>
            <person name="LaButti K."/>
            <person name="Lindquist E.A."/>
            <person name="Lipzen A."/>
            <person name="Lundell T."/>
            <person name="Morin E."/>
            <person name="Murat C."/>
            <person name="Riley R."/>
            <person name="Ohm R."/>
            <person name="Sun H."/>
            <person name="Tunlid A."/>
            <person name="Henrissat B."/>
            <person name="Grigoriev I.V."/>
            <person name="Hibbett D.S."/>
            <person name="Martin F."/>
        </authorList>
    </citation>
    <scope>NUCLEOTIDE SEQUENCE [LARGE SCALE GENOMIC DNA]</scope>
    <source>
        <strain evidence="10">h7</strain>
    </source>
</reference>
<gene>
    <name evidence="9" type="ORF">M413DRAFT_427595</name>
</gene>
<proteinExistence type="inferred from homology"/>
<dbReference type="PANTHER" id="PTHR16301:SF24">
    <property type="entry name" value="RWD DOMAIN-CONTAINING PROTEIN"/>
    <property type="match status" value="1"/>
</dbReference>
<dbReference type="SUPFAM" id="SSF54495">
    <property type="entry name" value="UBC-like"/>
    <property type="match status" value="1"/>
</dbReference>
<dbReference type="Proteomes" id="UP000053424">
    <property type="component" value="Unassembled WGS sequence"/>
</dbReference>
<evidence type="ECO:0000313" key="10">
    <source>
        <dbReference type="Proteomes" id="UP000053424"/>
    </source>
</evidence>
<name>A0A0C3CRM4_HEBCY</name>
<dbReference type="OrthoDB" id="69641at2759"/>
<evidence type="ECO:0000256" key="7">
    <source>
        <dbReference type="SAM" id="MobiDB-lite"/>
    </source>
</evidence>